<organism evidence="2 4">
    <name type="scientific">Halopseudomonas pelagia</name>
    <dbReference type="NCBI Taxonomy" id="553151"/>
    <lineage>
        <taxon>Bacteria</taxon>
        <taxon>Pseudomonadati</taxon>
        <taxon>Pseudomonadota</taxon>
        <taxon>Gammaproteobacteria</taxon>
        <taxon>Pseudomonadales</taxon>
        <taxon>Pseudomonadaceae</taxon>
        <taxon>Halopseudomonas</taxon>
    </lineage>
</organism>
<dbReference type="EMBL" id="NWMT01000244">
    <property type="protein sequence ID" value="PCC97761.1"/>
    <property type="molecule type" value="Genomic_DNA"/>
</dbReference>
<dbReference type="Proteomes" id="UP000243750">
    <property type="component" value="Unassembled WGS sequence"/>
</dbReference>
<feature type="chain" id="PRO_5041666330" evidence="1">
    <location>
        <begin position="30"/>
        <end position="105"/>
    </location>
</feature>
<feature type="signal peptide" evidence="1">
    <location>
        <begin position="1"/>
        <end position="29"/>
    </location>
</feature>
<sequence>MTVLRTIASFASSTALIGSLILVTLPAQADTLVIPLGQQTGQAAVTLPQRGMSTTNVTQRHGEPFRRHGAVGDPPISRWDYADFSVYFEHGKVIHSVRQHRRQGN</sequence>
<proteinExistence type="predicted"/>
<keyword evidence="5" id="KW-1185">Reference proteome</keyword>
<dbReference type="Proteomes" id="UP000344571">
    <property type="component" value="Chromosome"/>
</dbReference>
<evidence type="ECO:0000313" key="3">
    <source>
        <dbReference type="EMBL" id="QFY57391.1"/>
    </source>
</evidence>
<accession>A0AA91TZR1</accession>
<dbReference type="AlphaFoldDB" id="A0AA91TZR1"/>
<evidence type="ECO:0000313" key="2">
    <source>
        <dbReference type="EMBL" id="PCC97761.1"/>
    </source>
</evidence>
<dbReference type="RefSeq" id="WP_096348078.1">
    <property type="nucleotide sequence ID" value="NZ_CP033116.1"/>
</dbReference>
<dbReference type="EMBL" id="CP033116">
    <property type="protein sequence ID" value="QFY57391.1"/>
    <property type="molecule type" value="Genomic_DNA"/>
</dbReference>
<protein>
    <submittedName>
        <fullName evidence="2">Phosphodiesterase</fullName>
    </submittedName>
</protein>
<reference evidence="3 5" key="2">
    <citation type="submission" date="2018-10" db="EMBL/GenBank/DDBJ databases">
        <title>Complete genome sequence of Pseudomonas pelagia strain Kongs-67.</title>
        <authorList>
            <person name="Sinha R.K."/>
            <person name="Krishnan K."/>
        </authorList>
    </citation>
    <scope>NUCLEOTIDE SEQUENCE [LARGE SCALE GENOMIC DNA]</scope>
    <source>
        <strain evidence="3 5">Kongs-67</strain>
    </source>
</reference>
<evidence type="ECO:0000256" key="1">
    <source>
        <dbReference type="SAM" id="SignalP"/>
    </source>
</evidence>
<name>A0AA91TZR1_9GAMM</name>
<reference evidence="2 4" key="1">
    <citation type="submission" date="2017-09" db="EMBL/GenBank/DDBJ databases">
        <title>Bacterial and phytoplankton interrelationship in Kongsfjorden, an Arctic fjord.</title>
        <authorList>
            <person name="Sinha R."/>
            <person name="Krishnan K."/>
        </authorList>
    </citation>
    <scope>NUCLEOTIDE SEQUENCE [LARGE SCALE GENOMIC DNA]</scope>
    <source>
        <strain evidence="2 4">58</strain>
    </source>
</reference>
<evidence type="ECO:0000313" key="4">
    <source>
        <dbReference type="Proteomes" id="UP000243750"/>
    </source>
</evidence>
<gene>
    <name evidence="2" type="ORF">CO192_18855</name>
    <name evidence="3" type="ORF">EAO82_14050</name>
</gene>
<keyword evidence="1" id="KW-0732">Signal</keyword>
<evidence type="ECO:0000313" key="5">
    <source>
        <dbReference type="Proteomes" id="UP000344571"/>
    </source>
</evidence>